<dbReference type="EMBL" id="JACHCF010000010">
    <property type="protein sequence ID" value="MBB5623012.1"/>
    <property type="molecule type" value="Genomic_DNA"/>
</dbReference>
<evidence type="ECO:0000313" key="2">
    <source>
        <dbReference type="EMBL" id="MBB5623012.1"/>
    </source>
</evidence>
<dbReference type="PROSITE" id="PS51257">
    <property type="entry name" value="PROKAR_LIPOPROTEIN"/>
    <property type="match status" value="1"/>
</dbReference>
<dbReference type="RefSeq" id="WP_183869148.1">
    <property type="nucleotide sequence ID" value="NZ_JACHCF010000010.1"/>
</dbReference>
<comment type="caution">
    <text evidence="2">The sequence shown here is derived from an EMBL/GenBank/DDBJ whole genome shotgun (WGS) entry which is preliminary data.</text>
</comment>
<dbReference type="AlphaFoldDB" id="A0A7W8YWM7"/>
<protein>
    <submittedName>
        <fullName evidence="2">Putative GH25 family protein</fullName>
    </submittedName>
</protein>
<organism evidence="2 3">
    <name type="scientific">Pedobacter cryoconitis</name>
    <dbReference type="NCBI Taxonomy" id="188932"/>
    <lineage>
        <taxon>Bacteria</taxon>
        <taxon>Pseudomonadati</taxon>
        <taxon>Bacteroidota</taxon>
        <taxon>Sphingobacteriia</taxon>
        <taxon>Sphingobacteriales</taxon>
        <taxon>Sphingobacteriaceae</taxon>
        <taxon>Pedobacter</taxon>
    </lineage>
</organism>
<sequence>MMKRIIYSLLFLLSCLPLISQAHGYWFAIKGSGKVNQPVQIQICFGEIDQYNIRHRETGPELAELGDFKVTVIDEKGKHTVVSISSKTDCWEGTFIPQEKGVYQILALNESLPVVDRSKTGGKNVRPIDYLCAAYSVEHTGYVEKPVQFLDIVTSTKDQMIIVRAFTNGNPAANGTKLRVFNPQNWEKSIETDAHGEAAFMPVMKGLYIIRQDYNLAKPGNYKGLPYTSIRYRCNYSLLVD</sequence>
<gene>
    <name evidence="2" type="ORF">HDE69_004094</name>
</gene>
<reference evidence="2 3" key="1">
    <citation type="submission" date="2020-08" db="EMBL/GenBank/DDBJ databases">
        <title>Genomic Encyclopedia of Type Strains, Phase IV (KMG-V): Genome sequencing to study the core and pangenomes of soil and plant-associated prokaryotes.</title>
        <authorList>
            <person name="Whitman W."/>
        </authorList>
    </citation>
    <scope>NUCLEOTIDE SEQUENCE [LARGE SCALE GENOMIC DNA]</scope>
    <source>
        <strain evidence="2 3">MP7CTX6</strain>
    </source>
</reference>
<keyword evidence="1" id="KW-0732">Signal</keyword>
<accession>A0A7W8YWM7</accession>
<name>A0A7W8YWM7_9SPHI</name>
<proteinExistence type="predicted"/>
<feature type="chain" id="PRO_5030759096" evidence="1">
    <location>
        <begin position="23"/>
        <end position="241"/>
    </location>
</feature>
<dbReference type="Proteomes" id="UP000537718">
    <property type="component" value="Unassembled WGS sequence"/>
</dbReference>
<evidence type="ECO:0000256" key="1">
    <source>
        <dbReference type="SAM" id="SignalP"/>
    </source>
</evidence>
<evidence type="ECO:0000313" key="3">
    <source>
        <dbReference type="Proteomes" id="UP000537718"/>
    </source>
</evidence>
<feature type="signal peptide" evidence="1">
    <location>
        <begin position="1"/>
        <end position="22"/>
    </location>
</feature>